<keyword evidence="2" id="KW-1185">Reference proteome</keyword>
<evidence type="ECO:0000313" key="1">
    <source>
        <dbReference type="EMBL" id="CAG8857484.1"/>
    </source>
</evidence>
<dbReference type="EMBL" id="CAJVQB010171527">
    <property type="protein sequence ID" value="CAG8857484.1"/>
    <property type="molecule type" value="Genomic_DNA"/>
</dbReference>
<sequence length="74" mass="8978">PPPFFGKMPHDWLKERADYYEELDLFCEALPVAKKWEYLEFEWKPSDRILSAHILSQRIASQKCLELHRKKYPN</sequence>
<dbReference type="Proteomes" id="UP000789901">
    <property type="component" value="Unassembled WGS sequence"/>
</dbReference>
<organism evidence="1 2">
    <name type="scientific">Gigaspora margarita</name>
    <dbReference type="NCBI Taxonomy" id="4874"/>
    <lineage>
        <taxon>Eukaryota</taxon>
        <taxon>Fungi</taxon>
        <taxon>Fungi incertae sedis</taxon>
        <taxon>Mucoromycota</taxon>
        <taxon>Glomeromycotina</taxon>
        <taxon>Glomeromycetes</taxon>
        <taxon>Diversisporales</taxon>
        <taxon>Gigasporaceae</taxon>
        <taxon>Gigaspora</taxon>
    </lineage>
</organism>
<proteinExistence type="predicted"/>
<protein>
    <submittedName>
        <fullName evidence="1">8093_t:CDS:1</fullName>
    </submittedName>
</protein>
<feature type="non-terminal residue" evidence="1">
    <location>
        <position position="74"/>
    </location>
</feature>
<evidence type="ECO:0000313" key="2">
    <source>
        <dbReference type="Proteomes" id="UP000789901"/>
    </source>
</evidence>
<feature type="non-terminal residue" evidence="1">
    <location>
        <position position="1"/>
    </location>
</feature>
<reference evidence="1 2" key="1">
    <citation type="submission" date="2021-06" db="EMBL/GenBank/DDBJ databases">
        <authorList>
            <person name="Kallberg Y."/>
            <person name="Tangrot J."/>
            <person name="Rosling A."/>
        </authorList>
    </citation>
    <scope>NUCLEOTIDE SEQUENCE [LARGE SCALE GENOMIC DNA]</scope>
    <source>
        <strain evidence="1 2">120-4 pot B 10/14</strain>
    </source>
</reference>
<comment type="caution">
    <text evidence="1">The sequence shown here is derived from an EMBL/GenBank/DDBJ whole genome shotgun (WGS) entry which is preliminary data.</text>
</comment>
<name>A0ABN7XQF9_GIGMA</name>
<accession>A0ABN7XQF9</accession>
<gene>
    <name evidence="1" type="ORF">GMARGA_LOCUS46303</name>
</gene>